<dbReference type="InterPro" id="IPR018392">
    <property type="entry name" value="LysM"/>
</dbReference>
<dbReference type="PANTHER" id="PTHR21666">
    <property type="entry name" value="PEPTIDASE-RELATED"/>
    <property type="match status" value="1"/>
</dbReference>
<dbReference type="CDD" id="cd00118">
    <property type="entry name" value="LysM"/>
    <property type="match status" value="1"/>
</dbReference>
<keyword evidence="5" id="KW-0378">Hydrolase</keyword>
<dbReference type="SMART" id="SM01208">
    <property type="entry name" value="G5"/>
    <property type="match status" value="1"/>
</dbReference>
<dbReference type="Gene3D" id="3.10.350.10">
    <property type="entry name" value="LysM domain"/>
    <property type="match status" value="1"/>
</dbReference>
<dbReference type="Gene3D" id="2.70.70.10">
    <property type="entry name" value="Glucose Permease (Domain IIA)"/>
    <property type="match status" value="1"/>
</dbReference>
<dbReference type="GO" id="GO:0004222">
    <property type="term" value="F:metalloendopeptidase activity"/>
    <property type="evidence" value="ECO:0007669"/>
    <property type="project" value="TreeGrafter"/>
</dbReference>
<feature type="domain" description="G5" evidence="3">
    <location>
        <begin position="306"/>
        <end position="386"/>
    </location>
</feature>
<keyword evidence="6" id="KW-1185">Reference proteome</keyword>
<sequence length="511" mass="55139">MSVFNEPDRIRKGWNSLRQSFRRARSHTSSSIEHEEGTNKGKRILHRKPFMLAGGALAFLLIAGFSGAEYMKANTVDYYDVYRNGSLVGSVATREQVEALVAEQKKAIAAANPDVTMELDTGTITYKAQSAYKAAPDTDGTLDKLADLFDSHAMGVELKVDGKVIAVVKDQATADKILASVKNRYAPQAPQAKTAVTALAYTGTSKTASATPSTVVKSVKIVESVSTAAASVDPSAIADAGEVYTKMIKGSVKPTKYTVQAGDCVGCIAEKFDISPQVIYENNKWIKDDMIKIGDVLDLTVLQPEVTVQTVEHVTETESIEPITVIQKNSNMRAGESKVVREGKAGKKKVVYQLTKQNGYLMNEELLGEQVLEPSVPAIVMKGTKVILGEGTGRFAWPVSGAKLTSSYGTRWGRLHKGIDLIGNKTILAADSGVVSFAGYKNGLGNAVIINHKNGYETIYGHLSKVTVEKGQVVEQGDKLGIMGNTGHSFGTHLHFEIHKDGKVQNPIKYL</sequence>
<comment type="caution">
    <text evidence="5">The sequence shown here is derived from an EMBL/GenBank/DDBJ whole genome shotgun (WGS) entry which is preliminary data.</text>
</comment>
<feature type="domain" description="LysM" evidence="4">
    <location>
        <begin position="255"/>
        <end position="299"/>
    </location>
</feature>
<evidence type="ECO:0000259" key="3">
    <source>
        <dbReference type="PROSITE" id="PS51109"/>
    </source>
</evidence>
<keyword evidence="1" id="KW-0732">Signal</keyword>
<feature type="transmembrane region" description="Helical" evidence="2">
    <location>
        <begin position="50"/>
        <end position="68"/>
    </location>
</feature>
<evidence type="ECO:0000259" key="4">
    <source>
        <dbReference type="PROSITE" id="PS51782"/>
    </source>
</evidence>
<evidence type="ECO:0000313" key="6">
    <source>
        <dbReference type="Proteomes" id="UP000323257"/>
    </source>
</evidence>
<dbReference type="OrthoDB" id="9805799at2"/>
<reference evidence="5 6" key="1">
    <citation type="submission" date="2019-07" db="EMBL/GenBank/DDBJ databases">
        <title>Genomic Encyclopedia of Type Strains, Phase III (KMG-III): the genomes of soil and plant-associated and newly described type strains.</title>
        <authorList>
            <person name="Whitman W."/>
        </authorList>
    </citation>
    <scope>NUCLEOTIDE SEQUENCE [LARGE SCALE GENOMIC DNA]</scope>
    <source>
        <strain evidence="5 6">BL24</strain>
    </source>
</reference>
<dbReference type="SUPFAM" id="SSF54106">
    <property type="entry name" value="LysM domain"/>
    <property type="match status" value="1"/>
</dbReference>
<dbReference type="Pfam" id="PF07501">
    <property type="entry name" value="G5"/>
    <property type="match status" value="1"/>
</dbReference>
<dbReference type="InterPro" id="IPR011098">
    <property type="entry name" value="G5_dom"/>
</dbReference>
<dbReference type="PANTHER" id="PTHR21666:SF270">
    <property type="entry name" value="MUREIN HYDROLASE ACTIVATOR ENVC"/>
    <property type="match status" value="1"/>
</dbReference>
<dbReference type="SUPFAM" id="SSF51261">
    <property type="entry name" value="Duplicated hybrid motif"/>
    <property type="match status" value="1"/>
</dbReference>
<dbReference type="Proteomes" id="UP000323257">
    <property type="component" value="Unassembled WGS sequence"/>
</dbReference>
<protein>
    <submittedName>
        <fullName evidence="5">Murein DD-endopeptidase MepM/ murein hydrolase activator NlpD</fullName>
    </submittedName>
</protein>
<dbReference type="PROSITE" id="PS51109">
    <property type="entry name" value="G5"/>
    <property type="match status" value="1"/>
</dbReference>
<gene>
    <name evidence="5" type="ORF">BCM02_10442</name>
</gene>
<keyword evidence="2" id="KW-0472">Membrane</keyword>
<evidence type="ECO:0000313" key="5">
    <source>
        <dbReference type="EMBL" id="TYP75366.1"/>
    </source>
</evidence>
<name>A0A5S5CAH1_9BACL</name>
<dbReference type="EMBL" id="VNHS01000004">
    <property type="protein sequence ID" value="TYP75366.1"/>
    <property type="molecule type" value="Genomic_DNA"/>
</dbReference>
<accession>A0A5S5CAH1</accession>
<dbReference type="InterPro" id="IPR016047">
    <property type="entry name" value="M23ase_b-sheet_dom"/>
</dbReference>
<dbReference type="Pfam" id="PF01551">
    <property type="entry name" value="Peptidase_M23"/>
    <property type="match status" value="1"/>
</dbReference>
<dbReference type="CDD" id="cd12797">
    <property type="entry name" value="M23_peptidase"/>
    <property type="match status" value="1"/>
</dbReference>
<dbReference type="InterPro" id="IPR050570">
    <property type="entry name" value="Cell_wall_metabolism_enzyme"/>
</dbReference>
<evidence type="ECO:0000256" key="2">
    <source>
        <dbReference type="SAM" id="Phobius"/>
    </source>
</evidence>
<keyword evidence="2" id="KW-1133">Transmembrane helix</keyword>
<keyword evidence="2" id="KW-0812">Transmembrane</keyword>
<dbReference type="AlphaFoldDB" id="A0A5S5CAH1"/>
<dbReference type="RefSeq" id="WP_148929311.1">
    <property type="nucleotide sequence ID" value="NZ_VNHS01000004.1"/>
</dbReference>
<dbReference type="SMART" id="SM00257">
    <property type="entry name" value="LysM"/>
    <property type="match status" value="1"/>
</dbReference>
<evidence type="ECO:0000256" key="1">
    <source>
        <dbReference type="ARBA" id="ARBA00022729"/>
    </source>
</evidence>
<dbReference type="InterPro" id="IPR011055">
    <property type="entry name" value="Dup_hybrid_motif"/>
</dbReference>
<dbReference type="Gene3D" id="2.20.230.10">
    <property type="entry name" value="Resuscitation-promoting factor rpfb"/>
    <property type="match status" value="1"/>
</dbReference>
<proteinExistence type="predicted"/>
<dbReference type="PROSITE" id="PS51782">
    <property type="entry name" value="LYSM"/>
    <property type="match status" value="1"/>
</dbReference>
<dbReference type="InterPro" id="IPR036779">
    <property type="entry name" value="LysM_dom_sf"/>
</dbReference>
<organism evidence="5 6">
    <name type="scientific">Paenibacillus methanolicus</name>
    <dbReference type="NCBI Taxonomy" id="582686"/>
    <lineage>
        <taxon>Bacteria</taxon>
        <taxon>Bacillati</taxon>
        <taxon>Bacillota</taxon>
        <taxon>Bacilli</taxon>
        <taxon>Bacillales</taxon>
        <taxon>Paenibacillaceae</taxon>
        <taxon>Paenibacillus</taxon>
    </lineage>
</organism>
<dbReference type="Pfam" id="PF01476">
    <property type="entry name" value="LysM"/>
    <property type="match status" value="1"/>
</dbReference>